<feature type="domain" description="Pacifastin" evidence="2">
    <location>
        <begin position="43"/>
        <end position="79"/>
    </location>
</feature>
<feature type="compositionally biased region" description="Basic residues" evidence="1">
    <location>
        <begin position="90"/>
        <end position="100"/>
    </location>
</feature>
<reference evidence="3" key="1">
    <citation type="submission" date="2020-11" db="EMBL/GenBank/DDBJ databases">
        <authorList>
            <person name="Tran Van P."/>
        </authorList>
    </citation>
    <scope>NUCLEOTIDE SEQUENCE</scope>
</reference>
<gene>
    <name evidence="3" type="ORF">TPSB3V08_LOCUS13264</name>
</gene>
<organism evidence="3">
    <name type="scientific">Timema poppense</name>
    <name type="common">Walking stick</name>
    <dbReference type="NCBI Taxonomy" id="170557"/>
    <lineage>
        <taxon>Eukaryota</taxon>
        <taxon>Metazoa</taxon>
        <taxon>Ecdysozoa</taxon>
        <taxon>Arthropoda</taxon>
        <taxon>Hexapoda</taxon>
        <taxon>Insecta</taxon>
        <taxon>Pterygota</taxon>
        <taxon>Neoptera</taxon>
        <taxon>Polyneoptera</taxon>
        <taxon>Phasmatodea</taxon>
        <taxon>Timematodea</taxon>
        <taxon>Timematoidea</taxon>
        <taxon>Timematidae</taxon>
        <taxon>Timema</taxon>
    </lineage>
</organism>
<protein>
    <recommendedName>
        <fullName evidence="2">Pacifastin domain-containing protein</fullName>
    </recommendedName>
</protein>
<feature type="region of interest" description="Disordered" evidence="1">
    <location>
        <begin position="79"/>
        <end position="100"/>
    </location>
</feature>
<dbReference type="GO" id="GO:0030414">
    <property type="term" value="F:peptidase inhibitor activity"/>
    <property type="evidence" value="ECO:0007669"/>
    <property type="project" value="InterPro"/>
</dbReference>
<evidence type="ECO:0000259" key="2">
    <source>
        <dbReference type="Pfam" id="PF05375"/>
    </source>
</evidence>
<proteinExistence type="predicted"/>
<sequence length="100" mass="10862">MKLWFKSSAGETLTSTAMKRLLDTNIPCSSKIRTTVPVSADTCVPGKRIQSEDGCNSCECLDGIRVVCTDMECVYLSKPEKHKSGSSSGHGKHSRRSNPV</sequence>
<dbReference type="AlphaFoldDB" id="A0A7R9HF71"/>
<name>A0A7R9HF71_TIMPO</name>
<evidence type="ECO:0000313" key="3">
    <source>
        <dbReference type="EMBL" id="CAD7419849.1"/>
    </source>
</evidence>
<dbReference type="Pfam" id="PF05375">
    <property type="entry name" value="Pacifastin_I"/>
    <property type="match status" value="1"/>
</dbReference>
<dbReference type="EMBL" id="OD024014">
    <property type="protein sequence ID" value="CAD7419849.1"/>
    <property type="molecule type" value="Genomic_DNA"/>
</dbReference>
<dbReference type="InterPro" id="IPR008037">
    <property type="entry name" value="Pacifastin_dom"/>
</dbReference>
<evidence type="ECO:0000256" key="1">
    <source>
        <dbReference type="SAM" id="MobiDB-lite"/>
    </source>
</evidence>
<accession>A0A7R9HF71</accession>